<dbReference type="Pfam" id="PF18759">
    <property type="entry name" value="Plavaka"/>
    <property type="match status" value="1"/>
</dbReference>
<dbReference type="AlphaFoldDB" id="A0AAW0FIC6"/>
<reference evidence="4 5" key="1">
    <citation type="submission" date="2022-09" db="EMBL/GenBank/DDBJ databases">
        <authorList>
            <person name="Palmer J.M."/>
        </authorList>
    </citation>
    <scope>NUCLEOTIDE SEQUENCE [LARGE SCALE GENOMIC DNA]</scope>
    <source>
        <strain evidence="4 5">DSM 7382</strain>
    </source>
</reference>
<feature type="compositionally biased region" description="Pro residues" evidence="2">
    <location>
        <begin position="58"/>
        <end position="67"/>
    </location>
</feature>
<keyword evidence="5" id="KW-1185">Reference proteome</keyword>
<gene>
    <name evidence="4" type="ORF">QCA50_016948</name>
</gene>
<dbReference type="InterPro" id="IPR013087">
    <property type="entry name" value="Znf_C2H2_type"/>
</dbReference>
<keyword evidence="1" id="KW-0862">Zinc</keyword>
<keyword evidence="1" id="KW-0479">Metal-binding</keyword>
<protein>
    <recommendedName>
        <fullName evidence="3">C2H2-type domain-containing protein</fullName>
    </recommendedName>
</protein>
<dbReference type="InterPro" id="IPR041078">
    <property type="entry name" value="Plavaka"/>
</dbReference>
<keyword evidence="1" id="KW-0863">Zinc-finger</keyword>
<dbReference type="EMBL" id="JASBNA010000053">
    <property type="protein sequence ID" value="KAK7680002.1"/>
    <property type="molecule type" value="Genomic_DNA"/>
</dbReference>
<dbReference type="PROSITE" id="PS00028">
    <property type="entry name" value="ZINC_FINGER_C2H2_1"/>
    <property type="match status" value="1"/>
</dbReference>
<feature type="region of interest" description="Disordered" evidence="2">
    <location>
        <begin position="650"/>
        <end position="678"/>
    </location>
</feature>
<sequence length="870" mass="98996">MTYYCTPCKQTFPTHSGLTRHNTRCHQKPRPKAPRSTFRRHPSLTGAPHNVNDQPLPTATPPPPPHPNDNDWTPFDDRPDFEFAQLAFERMKISTANINELLTIWAAKNITEGFEANASVFENANEMLATIDAIEDGDAPWESFTLRYTGPVDDTTPAWKRTDYTVYTRNSLTVMQNMLASEDFVNSFDYAPYEEYTAKNKRTWSNLMSGDWAWKQADKIAKDPRTHGSMLCPVILGADKTTVSVATRNNEFHPVYISCGNIHNTMRRAHRDAVVPIAFLAIPKTCREHDDTDEFRLFRKQLYHASLAHILEPLRDAMTTPKLMRCPDRHLRRVVFEVGPFIADYPEQVMLAGIVQGWCPKCLARADHLEDPRPRRSRELDEILHDTYNPAILWHTWGVVADVVPFTENFPRADIHELLTPDLLHQMIKGTFKDHLVSWIEEYVSLTNTPSEAKRIMDDIDRRIAVVPSFPGLRQFPEGRNFKQWTGNDSKALMKVFIPAITGHVPDDMVKCISAFMDFCYIARRSSHDSDSLHSMETSLSTFHQYRTIFEVEGVRPDGFSLPRQHALAHYVRSIRLFGSPNGLCSSITESKHITAVKEPWRRSSKNNALCQILVTNTRMSKLAAIRVRFGAQGMLKHDVLTAARIAAGLEDPPEEDDMGTSDAETSHDDEDDSQACAEARAESYVSLGMRPAYTCTAEDLSQELGIQDLPEHLRRFIWDQSYPDPYLTSEDIPHDSLPRLQTRLSVFHSASAVFYAPSELSGPGGMHREIIRSTPCWRNGPPRYDTVLVQNNPEFDDMRGMLIARVKRFISFTHEKTRIPCAIVEWFVPVGNTPDPVTGMWIVKPELKRGQRTTGIIHVDCIMYSSLSM</sequence>
<feature type="region of interest" description="Disordered" evidence="2">
    <location>
        <begin position="16"/>
        <end position="76"/>
    </location>
</feature>
<dbReference type="GO" id="GO:0008270">
    <property type="term" value="F:zinc ion binding"/>
    <property type="evidence" value="ECO:0007669"/>
    <property type="project" value="UniProtKB-KW"/>
</dbReference>
<dbReference type="PROSITE" id="PS50157">
    <property type="entry name" value="ZINC_FINGER_C2H2_2"/>
    <property type="match status" value="1"/>
</dbReference>
<organism evidence="4 5">
    <name type="scientific">Cerrena zonata</name>
    <dbReference type="NCBI Taxonomy" id="2478898"/>
    <lineage>
        <taxon>Eukaryota</taxon>
        <taxon>Fungi</taxon>
        <taxon>Dikarya</taxon>
        <taxon>Basidiomycota</taxon>
        <taxon>Agaricomycotina</taxon>
        <taxon>Agaricomycetes</taxon>
        <taxon>Polyporales</taxon>
        <taxon>Cerrenaceae</taxon>
        <taxon>Cerrena</taxon>
    </lineage>
</organism>
<evidence type="ECO:0000313" key="5">
    <source>
        <dbReference type="Proteomes" id="UP001385951"/>
    </source>
</evidence>
<name>A0AAW0FIC6_9APHY</name>
<proteinExistence type="predicted"/>
<evidence type="ECO:0000256" key="2">
    <source>
        <dbReference type="SAM" id="MobiDB-lite"/>
    </source>
</evidence>
<evidence type="ECO:0000313" key="4">
    <source>
        <dbReference type="EMBL" id="KAK7680002.1"/>
    </source>
</evidence>
<dbReference type="Proteomes" id="UP001385951">
    <property type="component" value="Unassembled WGS sequence"/>
</dbReference>
<feature type="compositionally biased region" description="Basic residues" evidence="2">
    <location>
        <begin position="21"/>
        <end position="42"/>
    </location>
</feature>
<evidence type="ECO:0000259" key="3">
    <source>
        <dbReference type="PROSITE" id="PS50157"/>
    </source>
</evidence>
<feature type="domain" description="C2H2-type" evidence="3">
    <location>
        <begin position="3"/>
        <end position="31"/>
    </location>
</feature>
<comment type="caution">
    <text evidence="4">The sequence shown here is derived from an EMBL/GenBank/DDBJ whole genome shotgun (WGS) entry which is preliminary data.</text>
</comment>
<accession>A0AAW0FIC6</accession>
<evidence type="ECO:0000256" key="1">
    <source>
        <dbReference type="PROSITE-ProRule" id="PRU00042"/>
    </source>
</evidence>